<evidence type="ECO:0000256" key="3">
    <source>
        <dbReference type="ARBA" id="ARBA00022801"/>
    </source>
</evidence>
<proteinExistence type="inferred from homology"/>
<dbReference type="Gene3D" id="3.20.20.140">
    <property type="entry name" value="Metal-dependent hydrolases"/>
    <property type="match status" value="1"/>
</dbReference>
<comment type="caution">
    <text evidence="5">The sequence shown here is derived from an EMBL/GenBank/DDBJ whole genome shotgun (WGS) entry which is preliminary data.</text>
</comment>
<feature type="binding site" evidence="4">
    <location>
        <position position="124"/>
    </location>
    <ligand>
        <name>a divalent metal cation</name>
        <dbReference type="ChEBI" id="CHEBI:60240"/>
        <label>2</label>
    </ligand>
</feature>
<dbReference type="Pfam" id="PF01026">
    <property type="entry name" value="TatD_DNase"/>
    <property type="match status" value="1"/>
</dbReference>
<protein>
    <submittedName>
        <fullName evidence="5">Deoxyribonuclease</fullName>
    </submittedName>
</protein>
<sequence length="227" mass="25213">MLIPAVHSGSWQQVIELSQRDDLVCALGLHPYWTERHQDTDIKLLANQVERLMAGSNNPLVAIGECGLDAIAAPHLMSKQIDLLIAQLALAKQFELPVVLHVRKAHSELQQLLKQFSGLRGVVHAFSGSVELGQSYIRLGMKLGIGGTITYPRANKTRQAVSQLPLESLLLETDAPDMPMQGRQGQRNSPLYLPTVLEQLTDLRPESMVVIADRLWRNSQELFGRIS</sequence>
<dbReference type="AlphaFoldDB" id="A0A8J2XMR1"/>
<keyword evidence="3" id="KW-0378">Hydrolase</keyword>
<evidence type="ECO:0000256" key="1">
    <source>
        <dbReference type="ARBA" id="ARBA00009275"/>
    </source>
</evidence>
<dbReference type="GO" id="GO:0005829">
    <property type="term" value="C:cytosol"/>
    <property type="evidence" value="ECO:0007669"/>
    <property type="project" value="TreeGrafter"/>
</dbReference>
<feature type="binding site" evidence="4">
    <location>
        <position position="101"/>
    </location>
    <ligand>
        <name>a divalent metal cation</name>
        <dbReference type="ChEBI" id="CHEBI:60240"/>
        <label>2</label>
    </ligand>
</feature>
<dbReference type="EMBL" id="BMDX01000002">
    <property type="protein sequence ID" value="GGA66168.1"/>
    <property type="molecule type" value="Genomic_DNA"/>
</dbReference>
<dbReference type="FunFam" id="3.20.20.140:FF:000005">
    <property type="entry name" value="TatD family hydrolase"/>
    <property type="match status" value="1"/>
</dbReference>
<dbReference type="SUPFAM" id="SSF51556">
    <property type="entry name" value="Metallo-dependent hydrolases"/>
    <property type="match status" value="1"/>
</dbReference>
<evidence type="ECO:0000313" key="5">
    <source>
        <dbReference type="EMBL" id="GGA66168.1"/>
    </source>
</evidence>
<organism evidence="5 6">
    <name type="scientific">Neiella marina</name>
    <dbReference type="NCBI Taxonomy" id="508461"/>
    <lineage>
        <taxon>Bacteria</taxon>
        <taxon>Pseudomonadati</taxon>
        <taxon>Pseudomonadota</taxon>
        <taxon>Gammaproteobacteria</taxon>
        <taxon>Alteromonadales</taxon>
        <taxon>Echinimonadaceae</taxon>
        <taxon>Neiella</taxon>
    </lineage>
</organism>
<evidence type="ECO:0000313" key="6">
    <source>
        <dbReference type="Proteomes" id="UP000619743"/>
    </source>
</evidence>
<keyword evidence="6" id="KW-1185">Reference proteome</keyword>
<dbReference type="PIRSF" id="PIRSF005902">
    <property type="entry name" value="DNase_TatD"/>
    <property type="match status" value="1"/>
</dbReference>
<dbReference type="CDD" id="cd01310">
    <property type="entry name" value="TatD_DNAse"/>
    <property type="match status" value="1"/>
</dbReference>
<dbReference type="Proteomes" id="UP000619743">
    <property type="component" value="Unassembled WGS sequence"/>
</dbReference>
<keyword evidence="2 4" id="KW-0479">Metal-binding</keyword>
<dbReference type="GO" id="GO:0046872">
    <property type="term" value="F:metal ion binding"/>
    <property type="evidence" value="ECO:0007669"/>
    <property type="project" value="UniProtKB-KW"/>
</dbReference>
<feature type="binding site" evidence="4">
    <location>
        <position position="174"/>
    </location>
    <ligand>
        <name>a divalent metal cation</name>
        <dbReference type="ChEBI" id="CHEBI:60240"/>
        <label>1</label>
    </ligand>
</feature>
<dbReference type="GO" id="GO:0016788">
    <property type="term" value="F:hydrolase activity, acting on ester bonds"/>
    <property type="evidence" value="ECO:0007669"/>
    <property type="project" value="InterPro"/>
</dbReference>
<feature type="binding site" evidence="4">
    <location>
        <position position="65"/>
    </location>
    <ligand>
        <name>a divalent metal cation</name>
        <dbReference type="ChEBI" id="CHEBI:60240"/>
        <label>1</label>
    </ligand>
</feature>
<dbReference type="InterPro" id="IPR001130">
    <property type="entry name" value="TatD-like"/>
</dbReference>
<reference evidence="6" key="1">
    <citation type="journal article" date="2019" name="Int. J. Syst. Evol. Microbiol.">
        <title>The Global Catalogue of Microorganisms (GCM) 10K type strain sequencing project: providing services to taxonomists for standard genome sequencing and annotation.</title>
        <authorList>
            <consortium name="The Broad Institute Genomics Platform"/>
            <consortium name="The Broad Institute Genome Sequencing Center for Infectious Disease"/>
            <person name="Wu L."/>
            <person name="Ma J."/>
        </authorList>
    </citation>
    <scope>NUCLEOTIDE SEQUENCE [LARGE SCALE GENOMIC DNA]</scope>
    <source>
        <strain evidence="6">CGMCC 1.10130</strain>
    </source>
</reference>
<dbReference type="InterPro" id="IPR032466">
    <property type="entry name" value="Metal_Hydrolase"/>
</dbReference>
<evidence type="ECO:0000256" key="4">
    <source>
        <dbReference type="PIRSR" id="PIRSR005902-1"/>
    </source>
</evidence>
<comment type="similarity">
    <text evidence="1">Belongs to the metallo-dependent hydrolases superfamily. TatD-type hydrolase family.</text>
</comment>
<accession>A0A8J2XMR1</accession>
<evidence type="ECO:0000256" key="2">
    <source>
        <dbReference type="ARBA" id="ARBA00022723"/>
    </source>
</evidence>
<dbReference type="PANTHER" id="PTHR46124">
    <property type="entry name" value="D-AMINOACYL-TRNA DEACYLASE"/>
    <property type="match status" value="1"/>
</dbReference>
<dbReference type="PROSITE" id="PS01091">
    <property type="entry name" value="TATD_3"/>
    <property type="match status" value="1"/>
</dbReference>
<name>A0A8J2XMR1_9GAMM</name>
<dbReference type="PANTHER" id="PTHR46124:SF3">
    <property type="entry name" value="HYDROLASE"/>
    <property type="match status" value="1"/>
</dbReference>
<dbReference type="InterPro" id="IPR018228">
    <property type="entry name" value="DNase_TatD-rel_CS"/>
</dbReference>
<gene>
    <name evidence="5" type="ORF">GCM10011369_04660</name>
</gene>